<dbReference type="WBParaSite" id="ECPE_0001756301-mRNA-1">
    <property type="protein sequence ID" value="ECPE_0001756301-mRNA-1"/>
    <property type="gene ID" value="ECPE_0001756301"/>
</dbReference>
<feature type="compositionally biased region" description="Polar residues" evidence="1">
    <location>
        <begin position="168"/>
        <end position="177"/>
    </location>
</feature>
<evidence type="ECO:0000313" key="4">
    <source>
        <dbReference type="WBParaSite" id="ECPE_0001756301-mRNA-1"/>
    </source>
</evidence>
<reference evidence="4" key="1">
    <citation type="submission" date="2016-06" db="UniProtKB">
        <authorList>
            <consortium name="WormBaseParasite"/>
        </authorList>
    </citation>
    <scope>IDENTIFICATION</scope>
</reference>
<dbReference type="OrthoDB" id="10064127at2759"/>
<reference evidence="2 3" key="2">
    <citation type="submission" date="2018-11" db="EMBL/GenBank/DDBJ databases">
        <authorList>
            <consortium name="Pathogen Informatics"/>
        </authorList>
    </citation>
    <scope>NUCLEOTIDE SEQUENCE [LARGE SCALE GENOMIC DNA]</scope>
    <source>
        <strain evidence="2 3">Egypt</strain>
    </source>
</reference>
<name>A0A183BE83_9TREM</name>
<dbReference type="Proteomes" id="UP000272942">
    <property type="component" value="Unassembled WGS sequence"/>
</dbReference>
<sequence>MSADFWGKPRIPGSLKGTGSAGSWLDAAFPDSPISLSFESLKTLLLKHLQPANFEAAERAKFQSLTRGGSQPVYNFIVQLQTQASRCNFGDHLQTQLRDRIIAGINCPELQQKLLLMHDCTFQSAKKVCEQYQDVGAIICDEPNLLLNASNSKQSPSRRKRLFEKGSKTPSNISSPAHNPVDFKIPSVTIVRNYIPVQMSKTVQKNPEYLKDYSTKPNVITEDRSFVQAAADVVVAHEL</sequence>
<gene>
    <name evidence="2" type="ORF">ECPE_LOCUS17517</name>
</gene>
<evidence type="ECO:0000313" key="2">
    <source>
        <dbReference type="EMBL" id="VDP94811.1"/>
    </source>
</evidence>
<protein>
    <submittedName>
        <fullName evidence="4">Retrotrans_gag domain-containing protein</fullName>
    </submittedName>
</protein>
<evidence type="ECO:0000313" key="3">
    <source>
        <dbReference type="Proteomes" id="UP000272942"/>
    </source>
</evidence>
<dbReference type="AlphaFoldDB" id="A0A183BE83"/>
<dbReference type="PANTHER" id="PTHR33198">
    <property type="entry name" value="ANK_REP_REGION DOMAIN-CONTAINING PROTEIN-RELATED"/>
    <property type="match status" value="1"/>
</dbReference>
<accession>A0A183BE83</accession>
<proteinExistence type="predicted"/>
<feature type="region of interest" description="Disordered" evidence="1">
    <location>
        <begin position="150"/>
        <end position="178"/>
    </location>
</feature>
<keyword evidence="3" id="KW-1185">Reference proteome</keyword>
<evidence type="ECO:0000256" key="1">
    <source>
        <dbReference type="SAM" id="MobiDB-lite"/>
    </source>
</evidence>
<dbReference type="EMBL" id="UZAN01069805">
    <property type="protein sequence ID" value="VDP94811.1"/>
    <property type="molecule type" value="Genomic_DNA"/>
</dbReference>
<organism evidence="4">
    <name type="scientific">Echinostoma caproni</name>
    <dbReference type="NCBI Taxonomy" id="27848"/>
    <lineage>
        <taxon>Eukaryota</taxon>
        <taxon>Metazoa</taxon>
        <taxon>Spiralia</taxon>
        <taxon>Lophotrochozoa</taxon>
        <taxon>Platyhelminthes</taxon>
        <taxon>Trematoda</taxon>
        <taxon>Digenea</taxon>
        <taxon>Plagiorchiida</taxon>
        <taxon>Echinostomata</taxon>
        <taxon>Echinostomatoidea</taxon>
        <taxon>Echinostomatidae</taxon>
        <taxon>Echinostoma</taxon>
    </lineage>
</organism>